<evidence type="ECO:0000313" key="3">
    <source>
        <dbReference type="Proteomes" id="UP000796880"/>
    </source>
</evidence>
<accession>A0A8K0MS65</accession>
<dbReference type="AlphaFoldDB" id="A0A8K0MS65"/>
<dbReference type="Proteomes" id="UP000796880">
    <property type="component" value="Unassembled WGS sequence"/>
</dbReference>
<proteinExistence type="predicted"/>
<reference evidence="2" key="1">
    <citation type="submission" date="2020-03" db="EMBL/GenBank/DDBJ databases">
        <title>A high-quality chromosome-level genome assembly of a woody plant with both climbing and erect habits, Rhamnella rubrinervis.</title>
        <authorList>
            <person name="Lu Z."/>
            <person name="Yang Y."/>
            <person name="Zhu X."/>
            <person name="Sun Y."/>
        </authorList>
    </citation>
    <scope>NUCLEOTIDE SEQUENCE</scope>
    <source>
        <strain evidence="2">BYM</strain>
        <tissue evidence="2">Leaf</tissue>
    </source>
</reference>
<evidence type="ECO:0000313" key="2">
    <source>
        <dbReference type="EMBL" id="KAF3455570.1"/>
    </source>
</evidence>
<keyword evidence="3" id="KW-1185">Reference proteome</keyword>
<dbReference type="EMBL" id="VOIH02000001">
    <property type="protein sequence ID" value="KAF3455570.1"/>
    <property type="molecule type" value="Genomic_DNA"/>
</dbReference>
<name>A0A8K0MS65_9ROSA</name>
<gene>
    <name evidence="2" type="ORF">FNV43_RR00203</name>
</gene>
<feature type="region of interest" description="Disordered" evidence="1">
    <location>
        <begin position="341"/>
        <end position="363"/>
    </location>
</feature>
<sequence length="381" mass="42020">MSLRLPGPGFCSSLPIAMIAEVFLGSHAASSPSLPGSSPVSLFRLLTIRRARASCLRFMMREMQQLMISTRNAGGSMAKAHKLSGKRLTFYYVWRIQIFGLKAKNTSIKLADELPNVAFNHVGVGERDEKTYPHLEGLSIRVPLAELTGNVSQVACFMVLLIPTFKTKDDVSSAVFFYALVFLNNLRKASLCNICPGPNGVWPALTPVELVDLEGVVDLLLLDQQVESPLVLTPLAQRFPTPRSETELDDLSWLTKGASVREEQFVLSDSELKVEGARMVASSNILAGAEGDNVVMVDAFAPISPKPVNYELKDLLSNIYEESVEQLRHFYEIPQNVTFRRPKKRGETPGWERGGNHSAFSLSGGKPARGFPRKWLLISGD</sequence>
<organism evidence="2 3">
    <name type="scientific">Rhamnella rubrinervis</name>
    <dbReference type="NCBI Taxonomy" id="2594499"/>
    <lineage>
        <taxon>Eukaryota</taxon>
        <taxon>Viridiplantae</taxon>
        <taxon>Streptophyta</taxon>
        <taxon>Embryophyta</taxon>
        <taxon>Tracheophyta</taxon>
        <taxon>Spermatophyta</taxon>
        <taxon>Magnoliopsida</taxon>
        <taxon>eudicotyledons</taxon>
        <taxon>Gunneridae</taxon>
        <taxon>Pentapetalae</taxon>
        <taxon>rosids</taxon>
        <taxon>fabids</taxon>
        <taxon>Rosales</taxon>
        <taxon>Rhamnaceae</taxon>
        <taxon>rhamnoid group</taxon>
        <taxon>Rhamneae</taxon>
        <taxon>Rhamnella</taxon>
    </lineage>
</organism>
<comment type="caution">
    <text evidence="2">The sequence shown here is derived from an EMBL/GenBank/DDBJ whole genome shotgun (WGS) entry which is preliminary data.</text>
</comment>
<evidence type="ECO:0000256" key="1">
    <source>
        <dbReference type="SAM" id="MobiDB-lite"/>
    </source>
</evidence>
<protein>
    <submittedName>
        <fullName evidence="2">Uncharacterized protein</fullName>
    </submittedName>
</protein>